<dbReference type="AlphaFoldDB" id="W2S3N4"/>
<keyword evidence="4" id="KW-1185">Reference proteome</keyword>
<feature type="compositionally biased region" description="Polar residues" evidence="2">
    <location>
        <begin position="345"/>
        <end position="373"/>
    </location>
</feature>
<dbReference type="HOGENOM" id="CLU_008442_1_0_1"/>
<name>W2S3N4_CYPE1</name>
<evidence type="ECO:0000313" key="4">
    <source>
        <dbReference type="Proteomes" id="UP000030752"/>
    </source>
</evidence>
<dbReference type="RefSeq" id="XP_008714290.1">
    <property type="nucleotide sequence ID" value="XM_008716068.1"/>
</dbReference>
<evidence type="ECO:0000256" key="2">
    <source>
        <dbReference type="SAM" id="MobiDB-lite"/>
    </source>
</evidence>
<feature type="region of interest" description="Disordered" evidence="2">
    <location>
        <begin position="673"/>
        <end position="710"/>
    </location>
</feature>
<feature type="region of interest" description="Disordered" evidence="2">
    <location>
        <begin position="1"/>
        <end position="29"/>
    </location>
</feature>
<feature type="compositionally biased region" description="Basic and acidic residues" evidence="2">
    <location>
        <begin position="413"/>
        <end position="422"/>
    </location>
</feature>
<feature type="compositionally biased region" description="Basic residues" evidence="2">
    <location>
        <begin position="310"/>
        <end position="319"/>
    </location>
</feature>
<feature type="compositionally biased region" description="Polar residues" evidence="2">
    <location>
        <begin position="730"/>
        <end position="746"/>
    </location>
</feature>
<feature type="region of interest" description="Disordered" evidence="2">
    <location>
        <begin position="141"/>
        <end position="160"/>
    </location>
</feature>
<feature type="region of interest" description="Disordered" evidence="2">
    <location>
        <begin position="412"/>
        <end position="629"/>
    </location>
</feature>
<dbReference type="InParanoid" id="W2S3N4"/>
<feature type="compositionally biased region" description="Basic and acidic residues" evidence="2">
    <location>
        <begin position="795"/>
        <end position="805"/>
    </location>
</feature>
<feature type="region of interest" description="Disordered" evidence="2">
    <location>
        <begin position="723"/>
        <end position="827"/>
    </location>
</feature>
<evidence type="ECO:0000313" key="3">
    <source>
        <dbReference type="EMBL" id="ETN42554.1"/>
    </source>
</evidence>
<dbReference type="VEuPathDB" id="FungiDB:HMPREF1541_01711"/>
<dbReference type="EMBL" id="KB822718">
    <property type="protein sequence ID" value="ETN42554.1"/>
    <property type="molecule type" value="Genomic_DNA"/>
</dbReference>
<sequence length="888" mass="96856">MDSPLSPMQRWSFSPGSAHHKRSSTSSTNSGLTFALQALLARHESYVAETHQDNERLNAKIAELEEERITLQNANEKIVAENKDLLVKLDTINKSYTESDSTVKSLEALLKDTELEVRRLNALARRAEELEAQVHDMERERTALSRQLSDSEQESRSAIGRWRESEKRLRQLELELEKIEWEAKHEMDKHQEVVARLERERVLERELGGAEGRLKGAAALQGIQSGNNDNVVSHFVRDILQDNATMQAGIVELRELLSSSNNEVQNLRQQIMHHQPIEDSETPNQSSPLPLDQQIGWEQPSQSDVQREVHVHHHYHAKLAAKGSRTPNIRKRHGRKTVMPGYLTTPESSVPSTPLSRPQRYPSSPVTSLQLHQPQPKKGNRWSVQSAATMSSTFSSLPSSPRSYFDRYSSIFDRIDPGEDSSRPTSPDTEPYKSPIMPQSEAQLSKQTRLDSFGGVLEDISEPPIPETSTPPVAPPIDETTPQTALRDRTSQDLTPKPSQILTPTPSQPIDMPTKQPEVTISVLSSPRSPQVQPLAPETQSVPQEFVIPDHDTPSPAPSPSVEETPSAPATPPRTPQPDNLPDEQEPFPASPGAISIRPTLRRSTSTDSLSIAGMDIHIPKRSSPEYTPQRIRAYFTPSQPPTSALTHLSTASKQPLTAIAATTASASQFNTLSSLRGGDEGRRGLETIFGSPAANPSRHPPHAEQPQTAGVGVAGRLGGWVRNKWGTAPTRSTGDLRSVSASHAVTPSRRPPLATLLEAPPPHTAPEVPKAQAHAEAATDADGGLDPTAVQRSPPRDVPRHASDRPASILTTSSGSTLGKRGTGSFAATGSMAVSVGAGASRRMPGINQKGAIPGFWIPQRAPSQVEVPVGRVDESALREGLAEDLR</sequence>
<gene>
    <name evidence="3" type="ORF">HMPREF1541_01711</name>
</gene>
<dbReference type="eggNOG" id="ENOG502S0V0">
    <property type="taxonomic scope" value="Eukaryota"/>
</dbReference>
<reference evidence="3 4" key="1">
    <citation type="submission" date="2013-03" db="EMBL/GenBank/DDBJ databases">
        <title>The Genome Sequence of Phialophora europaea CBS 101466.</title>
        <authorList>
            <consortium name="The Broad Institute Genomics Platform"/>
            <person name="Cuomo C."/>
            <person name="de Hoog S."/>
            <person name="Gorbushina A."/>
            <person name="Walker B."/>
            <person name="Young S.K."/>
            <person name="Zeng Q."/>
            <person name="Gargeya S."/>
            <person name="Fitzgerald M."/>
            <person name="Haas B."/>
            <person name="Abouelleil A."/>
            <person name="Allen A.W."/>
            <person name="Alvarado L."/>
            <person name="Arachchi H.M."/>
            <person name="Berlin A.M."/>
            <person name="Chapman S.B."/>
            <person name="Gainer-Dewar J."/>
            <person name="Goldberg J."/>
            <person name="Griggs A."/>
            <person name="Gujja S."/>
            <person name="Hansen M."/>
            <person name="Howarth C."/>
            <person name="Imamovic A."/>
            <person name="Ireland A."/>
            <person name="Larimer J."/>
            <person name="McCowan C."/>
            <person name="Murphy C."/>
            <person name="Pearson M."/>
            <person name="Poon T.W."/>
            <person name="Priest M."/>
            <person name="Roberts A."/>
            <person name="Saif S."/>
            <person name="Shea T."/>
            <person name="Sisk P."/>
            <person name="Sykes S."/>
            <person name="Wortman J."/>
            <person name="Nusbaum C."/>
            <person name="Birren B."/>
        </authorList>
    </citation>
    <scope>NUCLEOTIDE SEQUENCE [LARGE SCALE GENOMIC DNA]</scope>
    <source>
        <strain evidence="3 4">CBS 101466</strain>
    </source>
</reference>
<dbReference type="PANTHER" id="PTHR32083">
    <property type="entry name" value="CILIA AND FLAGELLA-ASSOCIATED PROTEIN 58-RELATED"/>
    <property type="match status" value="1"/>
</dbReference>
<keyword evidence="1" id="KW-0175">Coiled coil</keyword>
<feature type="region of interest" description="Disordered" evidence="2">
    <location>
        <begin position="277"/>
        <end position="381"/>
    </location>
</feature>
<feature type="compositionally biased region" description="Low complexity" evidence="2">
    <location>
        <begin position="812"/>
        <end position="826"/>
    </location>
</feature>
<dbReference type="OrthoDB" id="4088568at2759"/>
<dbReference type="STRING" id="1220924.W2S3N4"/>
<proteinExistence type="predicted"/>
<dbReference type="PANTHER" id="PTHR32083:SF0">
    <property type="entry name" value="CILIA AND FLAGELLA-ASSOCIATED PROTEIN 58"/>
    <property type="match status" value="1"/>
</dbReference>
<accession>W2S3N4</accession>
<feature type="compositionally biased region" description="Low complexity" evidence="2">
    <location>
        <begin position="602"/>
        <end position="611"/>
    </location>
</feature>
<dbReference type="Proteomes" id="UP000030752">
    <property type="component" value="Unassembled WGS sequence"/>
</dbReference>
<protein>
    <submittedName>
        <fullName evidence="3">Uncharacterized protein</fullName>
    </submittedName>
</protein>
<evidence type="ECO:0000256" key="1">
    <source>
        <dbReference type="ARBA" id="ARBA00023054"/>
    </source>
</evidence>
<organism evidence="3 4">
    <name type="scientific">Cyphellophora europaea (strain CBS 101466)</name>
    <name type="common">Phialophora europaea</name>
    <dbReference type="NCBI Taxonomy" id="1220924"/>
    <lineage>
        <taxon>Eukaryota</taxon>
        <taxon>Fungi</taxon>
        <taxon>Dikarya</taxon>
        <taxon>Ascomycota</taxon>
        <taxon>Pezizomycotina</taxon>
        <taxon>Eurotiomycetes</taxon>
        <taxon>Chaetothyriomycetidae</taxon>
        <taxon>Chaetothyriales</taxon>
        <taxon>Cyphellophoraceae</taxon>
        <taxon>Cyphellophora</taxon>
    </lineage>
</organism>
<dbReference type="GO" id="GO:0005856">
    <property type="term" value="C:cytoskeleton"/>
    <property type="evidence" value="ECO:0007669"/>
    <property type="project" value="TreeGrafter"/>
</dbReference>
<feature type="compositionally biased region" description="Low complexity" evidence="2">
    <location>
        <begin position="766"/>
        <end position="782"/>
    </location>
</feature>
<feature type="compositionally biased region" description="Polar residues" evidence="2">
    <location>
        <begin position="517"/>
        <end position="543"/>
    </location>
</feature>
<dbReference type="GeneID" id="19969050"/>
<feature type="compositionally biased region" description="Polar residues" evidence="2">
    <location>
        <begin position="492"/>
        <end position="505"/>
    </location>
</feature>